<dbReference type="InterPro" id="IPR031830">
    <property type="entry name" value="YdiH"/>
</dbReference>
<sequence>MSTDLDPTQLAIEFLRRDKTETFSRAVFEAFKTAGVRVCRSPHPLCNRTEKKEIYFAWRLGVH</sequence>
<dbReference type="Pfam" id="PF15930">
    <property type="entry name" value="YdiH"/>
    <property type="match status" value="1"/>
</dbReference>
<protein>
    <submittedName>
        <fullName evidence="1">Uncharacterized protein</fullName>
    </submittedName>
</protein>
<accession>A0A447MTE8</accession>
<dbReference type="EMBL" id="LR134140">
    <property type="protein sequence ID" value="VDZ94342.1"/>
    <property type="molecule type" value="Genomic_DNA"/>
</dbReference>
<dbReference type="AlphaFoldDB" id="A0A447MTE8"/>
<evidence type="ECO:0000313" key="1">
    <source>
        <dbReference type="EMBL" id="VDZ94342.1"/>
    </source>
</evidence>
<evidence type="ECO:0000313" key="2">
    <source>
        <dbReference type="Proteomes" id="UP000282086"/>
    </source>
</evidence>
<name>A0A447MTE8_SALET</name>
<proteinExistence type="predicted"/>
<reference evidence="1 2" key="1">
    <citation type="submission" date="2018-12" db="EMBL/GenBank/DDBJ databases">
        <authorList>
            <consortium name="Pathogen Informatics"/>
        </authorList>
    </citation>
    <scope>NUCLEOTIDE SEQUENCE [LARGE SCALE GENOMIC DNA]</scope>
    <source>
        <strain evidence="1 2">NCTC129</strain>
    </source>
</reference>
<gene>
    <name evidence="1" type="primary">STY1756</name>
    <name evidence="1" type="ORF">NCTC129_00420</name>
</gene>
<dbReference type="Proteomes" id="UP000282086">
    <property type="component" value="Chromosome"/>
</dbReference>
<organism evidence="1 2">
    <name type="scientific">Salmonella enterica I</name>
    <dbReference type="NCBI Taxonomy" id="59201"/>
    <lineage>
        <taxon>Bacteria</taxon>
        <taxon>Pseudomonadati</taxon>
        <taxon>Pseudomonadota</taxon>
        <taxon>Gammaproteobacteria</taxon>
        <taxon>Enterobacterales</taxon>
        <taxon>Enterobacteriaceae</taxon>
        <taxon>Salmonella</taxon>
    </lineage>
</organism>